<organism evidence="1">
    <name type="scientific">marine sediment metagenome</name>
    <dbReference type="NCBI Taxonomy" id="412755"/>
    <lineage>
        <taxon>unclassified sequences</taxon>
        <taxon>metagenomes</taxon>
        <taxon>ecological metagenomes</taxon>
    </lineage>
</organism>
<dbReference type="AlphaFoldDB" id="X0S3Q7"/>
<dbReference type="EMBL" id="BARS01002977">
    <property type="protein sequence ID" value="GAF75703.1"/>
    <property type="molecule type" value="Genomic_DNA"/>
</dbReference>
<accession>X0S3Q7</accession>
<gene>
    <name evidence="1" type="ORF">S01H1_05724</name>
</gene>
<feature type="non-terminal residue" evidence="1">
    <location>
        <position position="1"/>
    </location>
</feature>
<protein>
    <submittedName>
        <fullName evidence="1">Uncharacterized protein</fullName>
    </submittedName>
</protein>
<reference evidence="1" key="1">
    <citation type="journal article" date="2014" name="Front. Microbiol.">
        <title>High frequency of phylogenetically diverse reductive dehalogenase-homologous genes in deep subseafloor sedimentary metagenomes.</title>
        <authorList>
            <person name="Kawai M."/>
            <person name="Futagami T."/>
            <person name="Toyoda A."/>
            <person name="Takaki Y."/>
            <person name="Nishi S."/>
            <person name="Hori S."/>
            <person name="Arai W."/>
            <person name="Tsubouchi T."/>
            <person name="Morono Y."/>
            <person name="Uchiyama I."/>
            <person name="Ito T."/>
            <person name="Fujiyama A."/>
            <person name="Inagaki F."/>
            <person name="Takami H."/>
        </authorList>
    </citation>
    <scope>NUCLEOTIDE SEQUENCE</scope>
    <source>
        <strain evidence="1">Expedition CK06-06</strain>
    </source>
</reference>
<evidence type="ECO:0000313" key="1">
    <source>
        <dbReference type="EMBL" id="GAF75703.1"/>
    </source>
</evidence>
<proteinExistence type="predicted"/>
<name>X0S3Q7_9ZZZZ</name>
<sequence length="30" mass="3568">QPVKARCKKWIELCVKKHMLSPSLLYDDHT</sequence>
<comment type="caution">
    <text evidence="1">The sequence shown here is derived from an EMBL/GenBank/DDBJ whole genome shotgun (WGS) entry which is preliminary data.</text>
</comment>